<organism evidence="4 5">
    <name type="scientific">Rhizodiscina lignyota</name>
    <dbReference type="NCBI Taxonomy" id="1504668"/>
    <lineage>
        <taxon>Eukaryota</taxon>
        <taxon>Fungi</taxon>
        <taxon>Dikarya</taxon>
        <taxon>Ascomycota</taxon>
        <taxon>Pezizomycotina</taxon>
        <taxon>Dothideomycetes</taxon>
        <taxon>Pleosporomycetidae</taxon>
        <taxon>Aulographales</taxon>
        <taxon>Rhizodiscinaceae</taxon>
        <taxon>Rhizodiscina</taxon>
    </lineage>
</organism>
<dbReference type="Proteomes" id="UP000799772">
    <property type="component" value="Unassembled WGS sequence"/>
</dbReference>
<dbReference type="EMBL" id="ML978124">
    <property type="protein sequence ID" value="KAF2100705.1"/>
    <property type="molecule type" value="Genomic_DNA"/>
</dbReference>
<dbReference type="Pfam" id="PF09811">
    <property type="entry name" value="Yae1_N"/>
    <property type="match status" value="1"/>
</dbReference>
<dbReference type="InterPro" id="IPR019191">
    <property type="entry name" value="Essential_protein_Yae1_N"/>
</dbReference>
<reference evidence="4" key="1">
    <citation type="journal article" date="2020" name="Stud. Mycol.">
        <title>101 Dothideomycetes genomes: a test case for predicting lifestyles and emergence of pathogens.</title>
        <authorList>
            <person name="Haridas S."/>
            <person name="Albert R."/>
            <person name="Binder M."/>
            <person name="Bloem J."/>
            <person name="Labutti K."/>
            <person name="Salamov A."/>
            <person name="Andreopoulos B."/>
            <person name="Baker S."/>
            <person name="Barry K."/>
            <person name="Bills G."/>
            <person name="Bluhm B."/>
            <person name="Cannon C."/>
            <person name="Castanera R."/>
            <person name="Culley D."/>
            <person name="Daum C."/>
            <person name="Ezra D."/>
            <person name="Gonzalez J."/>
            <person name="Henrissat B."/>
            <person name="Kuo A."/>
            <person name="Liang C."/>
            <person name="Lipzen A."/>
            <person name="Lutzoni F."/>
            <person name="Magnuson J."/>
            <person name="Mondo S."/>
            <person name="Nolan M."/>
            <person name="Ohm R."/>
            <person name="Pangilinan J."/>
            <person name="Park H.-J."/>
            <person name="Ramirez L."/>
            <person name="Alfaro M."/>
            <person name="Sun H."/>
            <person name="Tritt A."/>
            <person name="Yoshinaga Y."/>
            <person name="Zwiers L.-H."/>
            <person name="Turgeon B."/>
            <person name="Goodwin S."/>
            <person name="Spatafora J."/>
            <person name="Crous P."/>
            <person name="Grigoriev I."/>
        </authorList>
    </citation>
    <scope>NUCLEOTIDE SEQUENCE</scope>
    <source>
        <strain evidence="4">CBS 133067</strain>
    </source>
</reference>
<dbReference type="AlphaFoldDB" id="A0A9P4M853"/>
<gene>
    <name evidence="4" type="ORF">NA57DRAFT_74303</name>
</gene>
<evidence type="ECO:0000313" key="4">
    <source>
        <dbReference type="EMBL" id="KAF2100705.1"/>
    </source>
</evidence>
<dbReference type="InterPro" id="IPR052436">
    <property type="entry name" value="LTO1_adapter"/>
</dbReference>
<feature type="region of interest" description="Disordered" evidence="2">
    <location>
        <begin position="183"/>
        <end position="238"/>
    </location>
</feature>
<protein>
    <recommendedName>
        <fullName evidence="3">Essential protein Yae1 N-terminal domain-containing protein</fullName>
    </recommendedName>
</protein>
<feature type="region of interest" description="Disordered" evidence="2">
    <location>
        <begin position="75"/>
        <end position="94"/>
    </location>
</feature>
<evidence type="ECO:0000313" key="5">
    <source>
        <dbReference type="Proteomes" id="UP000799772"/>
    </source>
</evidence>
<sequence>MAPESNGDPFDSLLNLEDQYYSEGYEQGVADGSRAGRIEGRIFGLEKGFEKFVAMGKLHGKATIWTQRLEKIKNQYSSESGPESSKDDQELVPDTALASAMEEASLNDSAVKLESRDSISSPRTSQVLSPLPSRERLERHIRTLHALTEPATFSTQNDEDSVADFDDRLKRAEAKIRLITNLTGDNGTADQEGNESLLKASGSSPNPKRKVVLKREETQNDGNIEDFGNINSKARSGD</sequence>
<name>A0A9P4M853_9PEZI</name>
<feature type="region of interest" description="Disordered" evidence="2">
    <location>
        <begin position="106"/>
        <end position="134"/>
    </location>
</feature>
<keyword evidence="5" id="KW-1185">Reference proteome</keyword>
<dbReference type="PANTHER" id="PTHR28532:SF1">
    <property type="entry name" value="ORAL CANCER OVEREXPRESSED 1"/>
    <property type="match status" value="1"/>
</dbReference>
<accession>A0A9P4M853</accession>
<dbReference type="OrthoDB" id="48036at2759"/>
<feature type="compositionally biased region" description="Polar residues" evidence="2">
    <location>
        <begin position="229"/>
        <end position="238"/>
    </location>
</feature>
<evidence type="ECO:0000256" key="2">
    <source>
        <dbReference type="SAM" id="MobiDB-lite"/>
    </source>
</evidence>
<evidence type="ECO:0000256" key="1">
    <source>
        <dbReference type="ARBA" id="ARBA00038090"/>
    </source>
</evidence>
<proteinExistence type="inferred from homology"/>
<comment type="caution">
    <text evidence="4">The sequence shown here is derived from an EMBL/GenBank/DDBJ whole genome shotgun (WGS) entry which is preliminary data.</text>
</comment>
<feature type="domain" description="Essential protein Yae1 N-terminal" evidence="3">
    <location>
        <begin position="24"/>
        <end position="62"/>
    </location>
</feature>
<comment type="similarity">
    <text evidence="1">Belongs to the LTO1 family.</text>
</comment>
<feature type="compositionally biased region" description="Polar residues" evidence="2">
    <location>
        <begin position="118"/>
        <end position="128"/>
    </location>
</feature>
<dbReference type="PANTHER" id="PTHR28532">
    <property type="entry name" value="GEO13458P1"/>
    <property type="match status" value="1"/>
</dbReference>
<evidence type="ECO:0000259" key="3">
    <source>
        <dbReference type="Pfam" id="PF09811"/>
    </source>
</evidence>